<evidence type="ECO:0000313" key="3">
    <source>
        <dbReference type="Proteomes" id="UP001386955"/>
    </source>
</evidence>
<accession>A0AAN9NYZ9</accession>
<protein>
    <submittedName>
        <fullName evidence="2">Uncharacterized protein</fullName>
    </submittedName>
</protein>
<comment type="caution">
    <text evidence="2">The sequence shown here is derived from an EMBL/GenBank/DDBJ whole genome shotgun (WGS) entry which is preliminary data.</text>
</comment>
<gene>
    <name evidence="2" type="ORF">VNO78_34361</name>
</gene>
<evidence type="ECO:0000256" key="1">
    <source>
        <dbReference type="SAM" id="MobiDB-lite"/>
    </source>
</evidence>
<dbReference type="AlphaFoldDB" id="A0AAN9NYZ9"/>
<dbReference type="Proteomes" id="UP001386955">
    <property type="component" value="Unassembled WGS sequence"/>
</dbReference>
<keyword evidence="3" id="KW-1185">Reference proteome</keyword>
<name>A0AAN9NYZ9_PSOTE</name>
<feature type="region of interest" description="Disordered" evidence="1">
    <location>
        <begin position="1"/>
        <end position="25"/>
    </location>
</feature>
<feature type="compositionally biased region" description="Polar residues" evidence="1">
    <location>
        <begin position="1"/>
        <end position="13"/>
    </location>
</feature>
<reference evidence="2 3" key="1">
    <citation type="submission" date="2024-01" db="EMBL/GenBank/DDBJ databases">
        <title>The genomes of 5 underutilized Papilionoideae crops provide insights into root nodulation and disease resistanc.</title>
        <authorList>
            <person name="Jiang F."/>
        </authorList>
    </citation>
    <scope>NUCLEOTIDE SEQUENCE [LARGE SCALE GENOMIC DNA]</scope>
    <source>
        <strain evidence="2">DUOXIRENSHENG_FW03</strain>
        <tissue evidence="2">Leaves</tissue>
    </source>
</reference>
<sequence>MLSSQNPTISTLKISKRSPPGTTTSHCHTTTSLISSLILIHCRTSAPTLPPHLFAKRENLAKKMGVMLVVTVMIMLVLESQQVECAFAIPLNPCTLPECIARCKDILHEKFMSASCMTTGSKGSLFRWLHSFAERTKVSWIDQLKELLIA</sequence>
<proteinExistence type="predicted"/>
<evidence type="ECO:0000313" key="2">
    <source>
        <dbReference type="EMBL" id="KAK7379672.1"/>
    </source>
</evidence>
<organism evidence="2 3">
    <name type="scientific">Psophocarpus tetragonolobus</name>
    <name type="common">Winged bean</name>
    <name type="synonym">Dolichos tetragonolobus</name>
    <dbReference type="NCBI Taxonomy" id="3891"/>
    <lineage>
        <taxon>Eukaryota</taxon>
        <taxon>Viridiplantae</taxon>
        <taxon>Streptophyta</taxon>
        <taxon>Embryophyta</taxon>
        <taxon>Tracheophyta</taxon>
        <taxon>Spermatophyta</taxon>
        <taxon>Magnoliopsida</taxon>
        <taxon>eudicotyledons</taxon>
        <taxon>Gunneridae</taxon>
        <taxon>Pentapetalae</taxon>
        <taxon>rosids</taxon>
        <taxon>fabids</taxon>
        <taxon>Fabales</taxon>
        <taxon>Fabaceae</taxon>
        <taxon>Papilionoideae</taxon>
        <taxon>50 kb inversion clade</taxon>
        <taxon>NPAAA clade</taxon>
        <taxon>indigoferoid/millettioid clade</taxon>
        <taxon>Phaseoleae</taxon>
        <taxon>Psophocarpus</taxon>
    </lineage>
</organism>
<dbReference type="EMBL" id="JAYMYS010000017">
    <property type="protein sequence ID" value="KAK7379672.1"/>
    <property type="molecule type" value="Genomic_DNA"/>
</dbReference>